<name>A0ABP9WE25_9DEIO</name>
<dbReference type="Gene3D" id="3.40.630.30">
    <property type="match status" value="1"/>
</dbReference>
<dbReference type="PROSITE" id="PS51186">
    <property type="entry name" value="GNAT"/>
    <property type="match status" value="1"/>
</dbReference>
<keyword evidence="2" id="KW-0012">Acyltransferase</keyword>
<dbReference type="Pfam" id="PF00583">
    <property type="entry name" value="Acetyltransf_1"/>
    <property type="match status" value="1"/>
</dbReference>
<dbReference type="InterPro" id="IPR016181">
    <property type="entry name" value="Acyl_CoA_acyltransferase"/>
</dbReference>
<dbReference type="RefSeq" id="WP_345467764.1">
    <property type="nucleotide sequence ID" value="NZ_BAABRP010000023.1"/>
</dbReference>
<comment type="caution">
    <text evidence="4">The sequence shown here is derived from an EMBL/GenBank/DDBJ whole genome shotgun (WGS) entry which is preliminary data.</text>
</comment>
<keyword evidence="1" id="KW-0808">Transferase</keyword>
<dbReference type="EMBL" id="BAABRP010000023">
    <property type="protein sequence ID" value="GAA5514715.1"/>
    <property type="molecule type" value="Genomic_DNA"/>
</dbReference>
<evidence type="ECO:0000313" key="4">
    <source>
        <dbReference type="EMBL" id="GAA5514715.1"/>
    </source>
</evidence>
<accession>A0ABP9WE25</accession>
<proteinExistence type="predicted"/>
<dbReference type="InterPro" id="IPR050832">
    <property type="entry name" value="Bact_Acetyltransf"/>
</dbReference>
<reference evidence="4 5" key="1">
    <citation type="submission" date="2024-02" db="EMBL/GenBank/DDBJ databases">
        <title>Deinococcus carri NBRC 110142.</title>
        <authorList>
            <person name="Ichikawa N."/>
            <person name="Katano-Makiyama Y."/>
            <person name="Hidaka K."/>
        </authorList>
    </citation>
    <scope>NUCLEOTIDE SEQUENCE [LARGE SCALE GENOMIC DNA]</scope>
    <source>
        <strain evidence="4 5">NBRC 110142</strain>
    </source>
</reference>
<organism evidence="4 5">
    <name type="scientific">Deinococcus carri</name>
    <dbReference type="NCBI Taxonomy" id="1211323"/>
    <lineage>
        <taxon>Bacteria</taxon>
        <taxon>Thermotogati</taxon>
        <taxon>Deinococcota</taxon>
        <taxon>Deinococci</taxon>
        <taxon>Deinococcales</taxon>
        <taxon>Deinococcaceae</taxon>
        <taxon>Deinococcus</taxon>
    </lineage>
</organism>
<gene>
    <name evidence="4" type="ORF">Dcar01_03475</name>
</gene>
<evidence type="ECO:0000256" key="2">
    <source>
        <dbReference type="ARBA" id="ARBA00023315"/>
    </source>
</evidence>
<dbReference type="PANTHER" id="PTHR43877:SF2">
    <property type="entry name" value="AMINOALKYLPHOSPHONATE N-ACETYLTRANSFERASE-RELATED"/>
    <property type="match status" value="1"/>
</dbReference>
<dbReference type="Proteomes" id="UP001401887">
    <property type="component" value="Unassembled WGS sequence"/>
</dbReference>
<dbReference type="InterPro" id="IPR000182">
    <property type="entry name" value="GNAT_dom"/>
</dbReference>
<protein>
    <recommendedName>
        <fullName evidence="3">N-acetyltransferase domain-containing protein</fullName>
    </recommendedName>
</protein>
<evidence type="ECO:0000313" key="5">
    <source>
        <dbReference type="Proteomes" id="UP001401887"/>
    </source>
</evidence>
<evidence type="ECO:0000256" key="1">
    <source>
        <dbReference type="ARBA" id="ARBA00022679"/>
    </source>
</evidence>
<feature type="domain" description="N-acetyltransferase" evidence="3">
    <location>
        <begin position="1"/>
        <end position="167"/>
    </location>
</feature>
<keyword evidence="5" id="KW-1185">Reference proteome</keyword>
<dbReference type="SUPFAM" id="SSF55729">
    <property type="entry name" value="Acyl-CoA N-acyltransferases (Nat)"/>
    <property type="match status" value="1"/>
</dbReference>
<dbReference type="PANTHER" id="PTHR43877">
    <property type="entry name" value="AMINOALKYLPHOSPHONATE N-ACETYLTRANSFERASE-RELATED-RELATED"/>
    <property type="match status" value="1"/>
</dbReference>
<sequence length="167" mass="18180">MIRRRQPEDLPACVTALRQVYAADGYPSRWPDDPAAWLTPPGEQAAWVAVAATGEVRGHVLLRRGSQDAPAWMWAEQLRPDGVAYVGRLFVAPAGRGIGAGAALLAEALAFARARGWRVALEVAAQAGAAVRLYEREGWRRVATQQAGWRDARGEYPLMHVYLAPPA</sequence>
<evidence type="ECO:0000259" key="3">
    <source>
        <dbReference type="PROSITE" id="PS51186"/>
    </source>
</evidence>